<organism evidence="2 3">
    <name type="scientific">Octadecabacter dasysiphoniae</name>
    <dbReference type="NCBI Taxonomy" id="2909341"/>
    <lineage>
        <taxon>Bacteria</taxon>
        <taxon>Pseudomonadati</taxon>
        <taxon>Pseudomonadota</taxon>
        <taxon>Alphaproteobacteria</taxon>
        <taxon>Rhodobacterales</taxon>
        <taxon>Roseobacteraceae</taxon>
        <taxon>Octadecabacter</taxon>
    </lineage>
</organism>
<feature type="transmembrane region" description="Helical" evidence="1">
    <location>
        <begin position="49"/>
        <end position="70"/>
    </location>
</feature>
<evidence type="ECO:0000313" key="3">
    <source>
        <dbReference type="Proteomes" id="UP001200557"/>
    </source>
</evidence>
<keyword evidence="3" id="KW-1185">Reference proteome</keyword>
<dbReference type="RefSeq" id="WP_235226207.1">
    <property type="nucleotide sequence ID" value="NZ_JAKGAQ010000003.1"/>
</dbReference>
<proteinExistence type="predicted"/>
<dbReference type="Proteomes" id="UP001200557">
    <property type="component" value="Unassembled WGS sequence"/>
</dbReference>
<gene>
    <name evidence="2" type="ORF">L0664_12410</name>
</gene>
<dbReference type="Pfam" id="PF13160">
    <property type="entry name" value="DUF3995"/>
    <property type="match status" value="1"/>
</dbReference>
<evidence type="ECO:0000256" key="1">
    <source>
        <dbReference type="SAM" id="Phobius"/>
    </source>
</evidence>
<dbReference type="EMBL" id="JAKGAQ010000003">
    <property type="protein sequence ID" value="MCF2871873.1"/>
    <property type="molecule type" value="Genomic_DNA"/>
</dbReference>
<evidence type="ECO:0000313" key="2">
    <source>
        <dbReference type="EMBL" id="MCF2871873.1"/>
    </source>
</evidence>
<protein>
    <submittedName>
        <fullName evidence="2">DUF3995 domain-containing protein</fullName>
    </submittedName>
</protein>
<feature type="transmembrane region" description="Helical" evidence="1">
    <location>
        <begin position="76"/>
        <end position="94"/>
    </location>
</feature>
<reference evidence="2 3" key="1">
    <citation type="submission" date="2022-01" db="EMBL/GenBank/DDBJ databases">
        <title>Octadecabacter sp. nov., isolated from a marine alga.</title>
        <authorList>
            <person name="Jin M.S."/>
            <person name="Kim H.M."/>
            <person name="Han D.M."/>
            <person name="Jung J.J."/>
            <person name="Jeon C.O."/>
        </authorList>
    </citation>
    <scope>NUCLEOTIDE SEQUENCE [LARGE SCALE GENOMIC DNA]</scope>
    <source>
        <strain evidence="2 3">G9-8</strain>
    </source>
</reference>
<keyword evidence="1" id="KW-0472">Membrane</keyword>
<sequence length="137" mass="14959">MTILSLIASVGLIIIAALHLLWSLGYWWPIKDEAELARTVVGTKGVEKMPGAVACSLVVVALLFAAAWPWFPETAIKSLGLFGIAMVFQIRAVLAYAPFWKRATPEQPFRRLDEAYYGPLCIFFGVIFMILAGAAAA</sequence>
<keyword evidence="1" id="KW-0812">Transmembrane</keyword>
<comment type="caution">
    <text evidence="2">The sequence shown here is derived from an EMBL/GenBank/DDBJ whole genome shotgun (WGS) entry which is preliminary data.</text>
</comment>
<name>A0ABS9CXI2_9RHOB</name>
<feature type="transmembrane region" description="Helical" evidence="1">
    <location>
        <begin position="6"/>
        <end position="28"/>
    </location>
</feature>
<feature type="transmembrane region" description="Helical" evidence="1">
    <location>
        <begin position="115"/>
        <end position="136"/>
    </location>
</feature>
<accession>A0ABS9CXI2</accession>
<dbReference type="InterPro" id="IPR025058">
    <property type="entry name" value="DUF3995"/>
</dbReference>
<keyword evidence="1" id="KW-1133">Transmembrane helix</keyword>